<reference evidence="2 3" key="1">
    <citation type="submission" date="2019-03" db="EMBL/GenBank/DDBJ databases">
        <title>Genomic Encyclopedia of Type Strains, Phase IV (KMG-IV): sequencing the most valuable type-strain genomes for metagenomic binning, comparative biology and taxonomic classification.</title>
        <authorList>
            <person name="Goeker M."/>
        </authorList>
    </citation>
    <scope>NUCLEOTIDE SEQUENCE [LARGE SCALE GENOMIC DNA]</scope>
    <source>
        <strain evidence="2 3">DSM 45361</strain>
    </source>
</reference>
<keyword evidence="1" id="KW-0812">Transmembrane</keyword>
<feature type="transmembrane region" description="Helical" evidence="1">
    <location>
        <begin position="288"/>
        <end position="312"/>
    </location>
</feature>
<evidence type="ECO:0000256" key="1">
    <source>
        <dbReference type="SAM" id="Phobius"/>
    </source>
</evidence>
<proteinExistence type="predicted"/>
<comment type="caution">
    <text evidence="2">The sequence shown here is derived from an EMBL/GenBank/DDBJ whole genome shotgun (WGS) entry which is preliminary data.</text>
</comment>
<keyword evidence="3" id="KW-1185">Reference proteome</keyword>
<evidence type="ECO:0000313" key="3">
    <source>
        <dbReference type="Proteomes" id="UP000295444"/>
    </source>
</evidence>
<feature type="transmembrane region" description="Helical" evidence="1">
    <location>
        <begin position="261"/>
        <end position="282"/>
    </location>
</feature>
<organism evidence="2 3">
    <name type="scientific">Labedaea rhizosphaerae</name>
    <dbReference type="NCBI Taxonomy" id="598644"/>
    <lineage>
        <taxon>Bacteria</taxon>
        <taxon>Bacillati</taxon>
        <taxon>Actinomycetota</taxon>
        <taxon>Actinomycetes</taxon>
        <taxon>Pseudonocardiales</taxon>
        <taxon>Pseudonocardiaceae</taxon>
        <taxon>Labedaea</taxon>
    </lineage>
</organism>
<dbReference type="EMBL" id="SNXZ01000004">
    <property type="protein sequence ID" value="TDP96638.1"/>
    <property type="molecule type" value="Genomic_DNA"/>
</dbReference>
<dbReference type="Proteomes" id="UP000295444">
    <property type="component" value="Unassembled WGS sequence"/>
</dbReference>
<gene>
    <name evidence="2" type="ORF">EV186_104626</name>
</gene>
<protein>
    <submittedName>
        <fullName evidence="2">Uncharacterized protein</fullName>
    </submittedName>
</protein>
<dbReference type="RefSeq" id="WP_133851962.1">
    <property type="nucleotide sequence ID" value="NZ_SNXZ01000004.1"/>
</dbReference>
<feature type="transmembrane region" description="Helical" evidence="1">
    <location>
        <begin position="30"/>
        <end position="49"/>
    </location>
</feature>
<accession>A0A4V6PVT1</accession>
<keyword evidence="1" id="KW-0472">Membrane</keyword>
<sequence>MPEQSPPKEEPKPPEGLSQFLGKVLDQLSLSAWLPAMMLVGCLAVLTQLRTQGNFDFGHAVVALTAKPLGILVVLFFALVLATMVSQAFAFTAIRWLEGYWRGPLVKIGIYRLLVRHKARQCLKLEKRSEDLEKLIDEEALQSMRGHGIPREVIWIMEAENSPEGLGVGPWTEEHRKTADDLTLRHFARPDRLGRSLQLIKALDEYPRIHRMMPTKLGNVLRATEDVVTPEGEETEGIVLRRGETIPPRLRQHHDQFRTRLDMYCTLVFIHVILAALALVVLGTRTGMFVGAVLVAVVFLIFAIASYSAAIASARGYCATLRAIFAEPD</sequence>
<keyword evidence="1" id="KW-1133">Transmembrane helix</keyword>
<dbReference type="OrthoDB" id="529448at2"/>
<feature type="transmembrane region" description="Helical" evidence="1">
    <location>
        <begin position="69"/>
        <end position="94"/>
    </location>
</feature>
<evidence type="ECO:0000313" key="2">
    <source>
        <dbReference type="EMBL" id="TDP96638.1"/>
    </source>
</evidence>
<dbReference type="AlphaFoldDB" id="A0A4V6PVT1"/>
<name>A0A4V6PVT1_LABRH</name>